<accession>F4WP70</accession>
<protein>
    <submittedName>
        <fullName evidence="1">Uncharacterized protein</fullName>
    </submittedName>
</protein>
<reference evidence="1" key="1">
    <citation type="submission" date="2011-02" db="EMBL/GenBank/DDBJ databases">
        <title>The genome of the leaf-cutting ant Acromyrmex echinatior suggests key adaptations to social evolution and fungus farming.</title>
        <authorList>
            <person name="Nygaard S."/>
            <person name="Zhang G."/>
        </authorList>
    </citation>
    <scope>NUCLEOTIDE SEQUENCE</scope>
</reference>
<evidence type="ECO:0000313" key="1">
    <source>
        <dbReference type="EMBL" id="EGI64001.1"/>
    </source>
</evidence>
<organism evidence="2">
    <name type="scientific">Acromyrmex echinatior</name>
    <name type="common">Panamanian leafcutter ant</name>
    <name type="synonym">Acromyrmex octospinosus echinatior</name>
    <dbReference type="NCBI Taxonomy" id="103372"/>
    <lineage>
        <taxon>Eukaryota</taxon>
        <taxon>Metazoa</taxon>
        <taxon>Ecdysozoa</taxon>
        <taxon>Arthropoda</taxon>
        <taxon>Hexapoda</taxon>
        <taxon>Insecta</taxon>
        <taxon>Pterygota</taxon>
        <taxon>Neoptera</taxon>
        <taxon>Endopterygota</taxon>
        <taxon>Hymenoptera</taxon>
        <taxon>Apocrita</taxon>
        <taxon>Aculeata</taxon>
        <taxon>Formicoidea</taxon>
        <taxon>Formicidae</taxon>
        <taxon>Myrmicinae</taxon>
        <taxon>Acromyrmex</taxon>
    </lineage>
</organism>
<gene>
    <name evidence="1" type="ORF">G5I_07580</name>
</gene>
<evidence type="ECO:0000313" key="2">
    <source>
        <dbReference type="Proteomes" id="UP000007755"/>
    </source>
</evidence>
<proteinExistence type="predicted"/>
<dbReference type="EMBL" id="GL888243">
    <property type="protein sequence ID" value="EGI64001.1"/>
    <property type="molecule type" value="Genomic_DNA"/>
</dbReference>
<keyword evidence="2" id="KW-1185">Reference proteome</keyword>
<dbReference type="InParanoid" id="F4WP70"/>
<dbReference type="Proteomes" id="UP000007755">
    <property type="component" value="Unassembled WGS sequence"/>
</dbReference>
<name>F4WP70_ACREC</name>
<dbReference type="AlphaFoldDB" id="F4WP70"/>
<sequence length="90" mass="10454">MECTIVCAAFHELFFSPQPQIDDTDIFVERRRYDSHSQLIPPYSYKHVLKKVDCRNPAGWSGFTIPGKRQSMKENVRAVPRGGGGPWWWE</sequence>